<dbReference type="EMBL" id="JASSZA010000010">
    <property type="protein sequence ID" value="KAK2099844.1"/>
    <property type="molecule type" value="Genomic_DNA"/>
</dbReference>
<name>A0ABQ9URZ9_SAGOE</name>
<evidence type="ECO:0000256" key="1">
    <source>
        <dbReference type="SAM" id="MobiDB-lite"/>
    </source>
</evidence>
<accession>A0ABQ9URZ9</accession>
<proteinExistence type="predicted"/>
<protein>
    <submittedName>
        <fullName evidence="2">Uncharacterized protein</fullName>
    </submittedName>
</protein>
<keyword evidence="3" id="KW-1185">Reference proteome</keyword>
<evidence type="ECO:0000313" key="2">
    <source>
        <dbReference type="EMBL" id="KAK2099844.1"/>
    </source>
</evidence>
<reference evidence="2 3" key="1">
    <citation type="submission" date="2023-05" db="EMBL/GenBank/DDBJ databases">
        <title>B98-5 Cell Line De Novo Hybrid Assembly: An Optical Mapping Approach.</title>
        <authorList>
            <person name="Kananen K."/>
            <person name="Auerbach J.A."/>
            <person name="Kautto E."/>
            <person name="Blachly J.S."/>
        </authorList>
    </citation>
    <scope>NUCLEOTIDE SEQUENCE [LARGE SCALE GENOMIC DNA]</scope>
    <source>
        <strain evidence="2">B95-8</strain>
        <tissue evidence="2">Cell line</tissue>
    </source>
</reference>
<sequence>MAAEVCALLLRAPGQAFGIWPSAVQRTHWKEMAEAAGAAQLVGGGWGRVSALLGLGGSTALRTPPGTAGTKEGPPEPKPQKSLRLGPGESAGRKAQAGRRLPPGRASEQCLVPATALLHLIFITIPRPARLWVRFPGLQGRSRGLQREITLSENRVGRNAPFGPQLSEVSDKPG</sequence>
<organism evidence="2 3">
    <name type="scientific">Saguinus oedipus</name>
    <name type="common">Cotton-top tamarin</name>
    <name type="synonym">Oedipomidas oedipus</name>
    <dbReference type="NCBI Taxonomy" id="9490"/>
    <lineage>
        <taxon>Eukaryota</taxon>
        <taxon>Metazoa</taxon>
        <taxon>Chordata</taxon>
        <taxon>Craniata</taxon>
        <taxon>Vertebrata</taxon>
        <taxon>Euteleostomi</taxon>
        <taxon>Mammalia</taxon>
        <taxon>Eutheria</taxon>
        <taxon>Euarchontoglires</taxon>
        <taxon>Primates</taxon>
        <taxon>Haplorrhini</taxon>
        <taxon>Platyrrhini</taxon>
        <taxon>Cebidae</taxon>
        <taxon>Callitrichinae</taxon>
        <taxon>Saguinus</taxon>
    </lineage>
</organism>
<evidence type="ECO:0000313" key="3">
    <source>
        <dbReference type="Proteomes" id="UP001266305"/>
    </source>
</evidence>
<dbReference type="Proteomes" id="UP001266305">
    <property type="component" value="Unassembled WGS sequence"/>
</dbReference>
<comment type="caution">
    <text evidence="2">The sequence shown here is derived from an EMBL/GenBank/DDBJ whole genome shotgun (WGS) entry which is preliminary data.</text>
</comment>
<feature type="region of interest" description="Disordered" evidence="1">
    <location>
        <begin position="59"/>
        <end position="106"/>
    </location>
</feature>
<gene>
    <name evidence="2" type="ORF">P7K49_021192</name>
</gene>